<feature type="region of interest" description="Disordered" evidence="1">
    <location>
        <begin position="384"/>
        <end position="408"/>
    </location>
</feature>
<proteinExistence type="predicted"/>
<dbReference type="AlphaFoldDB" id="A0A8K0WLH3"/>
<evidence type="ECO:0000313" key="5">
    <source>
        <dbReference type="Proteomes" id="UP000813444"/>
    </source>
</evidence>
<feature type="region of interest" description="Disordered" evidence="1">
    <location>
        <begin position="16"/>
        <end position="133"/>
    </location>
</feature>
<dbReference type="OrthoDB" id="5961at2759"/>
<dbReference type="InterPro" id="IPR040202">
    <property type="entry name" value="Brl1/Brr6"/>
</dbReference>
<keyword evidence="2" id="KW-0812">Transmembrane</keyword>
<dbReference type="InterPro" id="IPR018767">
    <property type="entry name" value="Brl1/Brr6_dom"/>
</dbReference>
<comment type="caution">
    <text evidence="4">The sequence shown here is derived from an EMBL/GenBank/DDBJ whole genome shotgun (WGS) entry which is preliminary data.</text>
</comment>
<dbReference type="SMART" id="SM01042">
    <property type="entry name" value="Brr6_like_C_C"/>
    <property type="match status" value="1"/>
</dbReference>
<accession>A0A8K0WLH3</accession>
<evidence type="ECO:0000259" key="3">
    <source>
        <dbReference type="SMART" id="SM01042"/>
    </source>
</evidence>
<dbReference type="Pfam" id="PF10104">
    <property type="entry name" value="Brr6_like_C_C"/>
    <property type="match status" value="1"/>
</dbReference>
<evidence type="ECO:0000313" key="4">
    <source>
        <dbReference type="EMBL" id="KAH7308704.1"/>
    </source>
</evidence>
<dbReference type="EMBL" id="JAGPNK010000015">
    <property type="protein sequence ID" value="KAH7308704.1"/>
    <property type="molecule type" value="Genomic_DNA"/>
</dbReference>
<dbReference type="GO" id="GO:0031965">
    <property type="term" value="C:nuclear membrane"/>
    <property type="evidence" value="ECO:0007669"/>
    <property type="project" value="InterPro"/>
</dbReference>
<dbReference type="Proteomes" id="UP000813444">
    <property type="component" value="Unassembled WGS sequence"/>
</dbReference>
<feature type="region of interest" description="Disordered" evidence="1">
    <location>
        <begin position="427"/>
        <end position="473"/>
    </location>
</feature>
<reference evidence="4" key="1">
    <citation type="journal article" date="2021" name="Nat. Commun.">
        <title>Genetic determinants of endophytism in the Arabidopsis root mycobiome.</title>
        <authorList>
            <person name="Mesny F."/>
            <person name="Miyauchi S."/>
            <person name="Thiergart T."/>
            <person name="Pickel B."/>
            <person name="Atanasova L."/>
            <person name="Karlsson M."/>
            <person name="Huettel B."/>
            <person name="Barry K.W."/>
            <person name="Haridas S."/>
            <person name="Chen C."/>
            <person name="Bauer D."/>
            <person name="Andreopoulos W."/>
            <person name="Pangilinan J."/>
            <person name="LaButti K."/>
            <person name="Riley R."/>
            <person name="Lipzen A."/>
            <person name="Clum A."/>
            <person name="Drula E."/>
            <person name="Henrissat B."/>
            <person name="Kohler A."/>
            <person name="Grigoriev I.V."/>
            <person name="Martin F.M."/>
            <person name="Hacquard S."/>
        </authorList>
    </citation>
    <scope>NUCLEOTIDE SEQUENCE</scope>
    <source>
        <strain evidence="4">MPI-CAGE-CH-0235</strain>
    </source>
</reference>
<feature type="domain" description="Brl1/Brr6" evidence="3">
    <location>
        <begin position="252"/>
        <end position="378"/>
    </location>
</feature>
<dbReference type="PANTHER" id="PTHR28136:SF1">
    <property type="entry name" value="NUCLEUS EXPORT PROTEIN BRL1"/>
    <property type="match status" value="1"/>
</dbReference>
<feature type="transmembrane region" description="Helical" evidence="2">
    <location>
        <begin position="359"/>
        <end position="377"/>
    </location>
</feature>
<keyword evidence="2" id="KW-1133">Transmembrane helix</keyword>
<feature type="compositionally biased region" description="Basic residues" evidence="1">
    <location>
        <begin position="217"/>
        <end position="226"/>
    </location>
</feature>
<feature type="transmembrane region" description="Helical" evidence="2">
    <location>
        <begin position="258"/>
        <end position="276"/>
    </location>
</feature>
<organism evidence="4 5">
    <name type="scientific">Stachybotrys elegans</name>
    <dbReference type="NCBI Taxonomy" id="80388"/>
    <lineage>
        <taxon>Eukaryota</taxon>
        <taxon>Fungi</taxon>
        <taxon>Dikarya</taxon>
        <taxon>Ascomycota</taxon>
        <taxon>Pezizomycotina</taxon>
        <taxon>Sordariomycetes</taxon>
        <taxon>Hypocreomycetidae</taxon>
        <taxon>Hypocreales</taxon>
        <taxon>Stachybotryaceae</taxon>
        <taxon>Stachybotrys</taxon>
    </lineage>
</organism>
<name>A0A8K0WLH3_9HYPO</name>
<dbReference type="PANTHER" id="PTHR28136">
    <property type="entry name" value="NUCLEUS EXPORT PROTEIN BRR6"/>
    <property type="match status" value="1"/>
</dbReference>
<feature type="region of interest" description="Disordered" evidence="1">
    <location>
        <begin position="153"/>
        <end position="231"/>
    </location>
</feature>
<evidence type="ECO:0000256" key="2">
    <source>
        <dbReference type="SAM" id="Phobius"/>
    </source>
</evidence>
<keyword evidence="2" id="KW-0472">Membrane</keyword>
<dbReference type="GO" id="GO:0055088">
    <property type="term" value="P:lipid homeostasis"/>
    <property type="evidence" value="ECO:0007669"/>
    <property type="project" value="InterPro"/>
</dbReference>
<feature type="compositionally biased region" description="Polar residues" evidence="1">
    <location>
        <begin position="388"/>
        <end position="407"/>
    </location>
</feature>
<keyword evidence="5" id="KW-1185">Reference proteome</keyword>
<dbReference type="GO" id="GO:0006998">
    <property type="term" value="P:nuclear envelope organization"/>
    <property type="evidence" value="ECO:0007669"/>
    <property type="project" value="InterPro"/>
</dbReference>
<protein>
    <submittedName>
        <fullName evidence="4">Nucleus export protein Brr6</fullName>
    </submittedName>
</protein>
<sequence>MDRRTYEGHMDWEYENARPLDPTSPFAQAARGASQTGMFATPSKHAPRPNLFGNIPSPTKSHASPPRSSTFHTPLRSQPSAPAFRNPAFTTPRKPFDEVVMSEASGAEDSPAPTETSDYPNETPDVDKFSDATINGNATITPLKVDKAMRYGRTGPFSRKHAPGKGEIRTHGRGMSTTDVTRKRRRHIYDRDVGSASTYQRNDWDSSDSDSQDSHSRSSKGRSRRNRGSEQDGWVRSVFTTMNDHPDAPENLLRWLQFGFNSLIILIGAYFCWGIVSSVRSDTYYAFEKARQERFSKMMECQTQYTKNACAENKAPALQVMCDEWYECMAQNPESIMRFKTTVKHVAEIINEFSDTMSIKGWVFVAMVILLFTWGNVKINNAFAKPSSGPNPQVRNGPQESMPTGGNPSYVYMVQTPMRHHRHAMLDEGTDTDASPPAMPKFLPQPMPSGRRSPSKEDRSLSPVKLRNPGKYY</sequence>
<feature type="compositionally biased region" description="Pro residues" evidence="1">
    <location>
        <begin position="437"/>
        <end position="447"/>
    </location>
</feature>
<evidence type="ECO:0000256" key="1">
    <source>
        <dbReference type="SAM" id="MobiDB-lite"/>
    </source>
</evidence>
<feature type="compositionally biased region" description="Polar residues" evidence="1">
    <location>
        <begin position="56"/>
        <end position="80"/>
    </location>
</feature>
<gene>
    <name evidence="4" type="ORF">B0I35DRAFT_491970</name>
</gene>